<dbReference type="EMBL" id="DXAQ01000090">
    <property type="protein sequence ID" value="HIZ89454.1"/>
    <property type="molecule type" value="Genomic_DNA"/>
</dbReference>
<keyword evidence="1" id="KW-0732">Signal</keyword>
<accession>A0A9D2GUL9</accession>
<name>A0A9D2GUL9_9BACT</name>
<sequence>MKKLLFIILFTFFSFNIFAQEITFSMYNDTHEVCPKVDFYGFTINEFCRPVSPAGTATIDNKTIKEAYSLLRNMLVAENYTPYKYLAEQLPGKSIVQEINHNDENYSPEYVSINGDFPELYGKIDYNISKDKVIITMLFNEKIKGTIEFIQQGKNVIIKKDTEYMDFMVDNKMRTEGGMPVWSYAPNKNTSLHSYYGGGPNIWIDNEFLAPVTFPSGKTYNNVNIALHKNVKKLGKKYNTIKEFVNDAVTYNSVQFSYNDSTAETESDVYNLKWLNNNTLIIKKVSIETEFTYYYKITQTDNGVECILLIFDYGL</sequence>
<reference evidence="2" key="2">
    <citation type="submission" date="2021-04" db="EMBL/GenBank/DDBJ databases">
        <authorList>
            <person name="Gilroy R."/>
        </authorList>
    </citation>
    <scope>NUCLEOTIDE SEQUENCE</scope>
    <source>
        <strain evidence="2">ChiW4-1371</strain>
    </source>
</reference>
<evidence type="ECO:0000256" key="1">
    <source>
        <dbReference type="SAM" id="SignalP"/>
    </source>
</evidence>
<dbReference type="AlphaFoldDB" id="A0A9D2GUL9"/>
<reference evidence="2" key="1">
    <citation type="journal article" date="2021" name="PeerJ">
        <title>Extensive microbial diversity within the chicken gut microbiome revealed by metagenomics and culture.</title>
        <authorList>
            <person name="Gilroy R."/>
            <person name="Ravi A."/>
            <person name="Getino M."/>
            <person name="Pursley I."/>
            <person name="Horton D.L."/>
            <person name="Alikhan N.F."/>
            <person name="Baker D."/>
            <person name="Gharbi K."/>
            <person name="Hall N."/>
            <person name="Watson M."/>
            <person name="Adriaenssens E.M."/>
            <person name="Foster-Nyarko E."/>
            <person name="Jarju S."/>
            <person name="Secka A."/>
            <person name="Antonio M."/>
            <person name="Oren A."/>
            <person name="Chaudhuri R.R."/>
            <person name="La Ragione R."/>
            <person name="Hildebrand F."/>
            <person name="Pallen M.J."/>
        </authorList>
    </citation>
    <scope>NUCLEOTIDE SEQUENCE</scope>
    <source>
        <strain evidence="2">ChiW4-1371</strain>
    </source>
</reference>
<evidence type="ECO:0000313" key="3">
    <source>
        <dbReference type="Proteomes" id="UP000824176"/>
    </source>
</evidence>
<comment type="caution">
    <text evidence="2">The sequence shown here is derived from an EMBL/GenBank/DDBJ whole genome shotgun (WGS) entry which is preliminary data.</text>
</comment>
<proteinExistence type="predicted"/>
<gene>
    <name evidence="2" type="ORF">H9804_05880</name>
</gene>
<feature type="signal peptide" evidence="1">
    <location>
        <begin position="1"/>
        <end position="19"/>
    </location>
</feature>
<dbReference type="Proteomes" id="UP000824176">
    <property type="component" value="Unassembled WGS sequence"/>
</dbReference>
<organism evidence="2 3">
    <name type="scientific">Candidatus Mucispirillum faecigallinarum</name>
    <dbReference type="NCBI Taxonomy" id="2838699"/>
    <lineage>
        <taxon>Bacteria</taxon>
        <taxon>Pseudomonadati</taxon>
        <taxon>Deferribacterota</taxon>
        <taxon>Deferribacteres</taxon>
        <taxon>Deferribacterales</taxon>
        <taxon>Mucispirillaceae</taxon>
        <taxon>Mucispirillum</taxon>
    </lineage>
</organism>
<feature type="chain" id="PRO_5038584366" evidence="1">
    <location>
        <begin position="20"/>
        <end position="315"/>
    </location>
</feature>
<protein>
    <submittedName>
        <fullName evidence="2">Uncharacterized protein</fullName>
    </submittedName>
</protein>
<evidence type="ECO:0000313" key="2">
    <source>
        <dbReference type="EMBL" id="HIZ89454.1"/>
    </source>
</evidence>